<proteinExistence type="predicted"/>
<dbReference type="Proteomes" id="UP000828390">
    <property type="component" value="Unassembled WGS sequence"/>
</dbReference>
<dbReference type="EMBL" id="JAIWYP010000003">
    <property type="protein sequence ID" value="KAH3853935.1"/>
    <property type="molecule type" value="Genomic_DNA"/>
</dbReference>
<evidence type="ECO:0000313" key="2">
    <source>
        <dbReference type="Proteomes" id="UP000828390"/>
    </source>
</evidence>
<reference evidence="1" key="2">
    <citation type="submission" date="2020-11" db="EMBL/GenBank/DDBJ databases">
        <authorList>
            <person name="McCartney M.A."/>
            <person name="Auch B."/>
            <person name="Kono T."/>
            <person name="Mallez S."/>
            <person name="Becker A."/>
            <person name="Gohl D.M."/>
            <person name="Silverstein K.A.T."/>
            <person name="Koren S."/>
            <person name="Bechman K.B."/>
            <person name="Herman A."/>
            <person name="Abrahante J.E."/>
            <person name="Garbe J."/>
        </authorList>
    </citation>
    <scope>NUCLEOTIDE SEQUENCE</scope>
    <source>
        <strain evidence="1">Duluth1</strain>
        <tissue evidence="1">Whole animal</tissue>
    </source>
</reference>
<evidence type="ECO:0000313" key="1">
    <source>
        <dbReference type="EMBL" id="KAH3853935.1"/>
    </source>
</evidence>
<name>A0A9D4R5G7_DREPO</name>
<accession>A0A9D4R5G7</accession>
<protein>
    <submittedName>
        <fullName evidence="1">Uncharacterized protein</fullName>
    </submittedName>
</protein>
<sequence>MTTEEPGVVTMRTGCPEVKATVAMDGVHIPNQRPQIVEAKGLSRSRQDSLYEVVSP</sequence>
<gene>
    <name evidence="1" type="ORF">DPMN_096473</name>
</gene>
<reference evidence="1" key="1">
    <citation type="journal article" date="2019" name="bioRxiv">
        <title>The Genome of the Zebra Mussel, Dreissena polymorpha: A Resource for Invasive Species Research.</title>
        <authorList>
            <person name="McCartney M.A."/>
            <person name="Auch B."/>
            <person name="Kono T."/>
            <person name="Mallez S."/>
            <person name="Zhang Y."/>
            <person name="Obille A."/>
            <person name="Becker A."/>
            <person name="Abrahante J.E."/>
            <person name="Garbe J."/>
            <person name="Badalamenti J.P."/>
            <person name="Herman A."/>
            <person name="Mangelson H."/>
            <person name="Liachko I."/>
            <person name="Sullivan S."/>
            <person name="Sone E.D."/>
            <person name="Koren S."/>
            <person name="Silverstein K.A.T."/>
            <person name="Beckman K.B."/>
            <person name="Gohl D.M."/>
        </authorList>
    </citation>
    <scope>NUCLEOTIDE SEQUENCE</scope>
    <source>
        <strain evidence="1">Duluth1</strain>
        <tissue evidence="1">Whole animal</tissue>
    </source>
</reference>
<comment type="caution">
    <text evidence="1">The sequence shown here is derived from an EMBL/GenBank/DDBJ whole genome shotgun (WGS) entry which is preliminary data.</text>
</comment>
<organism evidence="1 2">
    <name type="scientific">Dreissena polymorpha</name>
    <name type="common">Zebra mussel</name>
    <name type="synonym">Mytilus polymorpha</name>
    <dbReference type="NCBI Taxonomy" id="45954"/>
    <lineage>
        <taxon>Eukaryota</taxon>
        <taxon>Metazoa</taxon>
        <taxon>Spiralia</taxon>
        <taxon>Lophotrochozoa</taxon>
        <taxon>Mollusca</taxon>
        <taxon>Bivalvia</taxon>
        <taxon>Autobranchia</taxon>
        <taxon>Heteroconchia</taxon>
        <taxon>Euheterodonta</taxon>
        <taxon>Imparidentia</taxon>
        <taxon>Neoheterodontei</taxon>
        <taxon>Myida</taxon>
        <taxon>Dreissenoidea</taxon>
        <taxon>Dreissenidae</taxon>
        <taxon>Dreissena</taxon>
    </lineage>
</organism>
<keyword evidence="2" id="KW-1185">Reference proteome</keyword>
<dbReference type="AlphaFoldDB" id="A0A9D4R5G7"/>